<organism evidence="12 13">
    <name type="scientific">Acanthamoeba castellanii (strain ATCC 30010 / Neff)</name>
    <dbReference type="NCBI Taxonomy" id="1257118"/>
    <lineage>
        <taxon>Eukaryota</taxon>
        <taxon>Amoebozoa</taxon>
        <taxon>Discosea</taxon>
        <taxon>Longamoebia</taxon>
        <taxon>Centramoebida</taxon>
        <taxon>Acanthamoebidae</taxon>
        <taxon>Acanthamoeba</taxon>
    </lineage>
</organism>
<evidence type="ECO:0000256" key="5">
    <source>
        <dbReference type="ARBA" id="ARBA00022741"/>
    </source>
</evidence>
<keyword evidence="4" id="KW-0808">Transferase</keyword>
<dbReference type="PRINTS" id="PR01217">
    <property type="entry name" value="PRICHEXTENSN"/>
</dbReference>
<dbReference type="OMA" id="FCHEASI"/>
<dbReference type="PROSITE" id="PS50011">
    <property type="entry name" value="PROTEIN_KINASE_DOM"/>
    <property type="match status" value="1"/>
</dbReference>
<dbReference type="Gene3D" id="1.10.510.10">
    <property type="entry name" value="Transferase(Phosphotransferase) domain 1"/>
    <property type="match status" value="1"/>
</dbReference>
<dbReference type="InterPro" id="IPR050940">
    <property type="entry name" value="Actin_reg-Ser/Thr_kinase"/>
</dbReference>
<keyword evidence="5 8" id="KW-0547">Nucleotide-binding</keyword>
<gene>
    <name evidence="12" type="ORF">ACA1_208370</name>
</gene>
<dbReference type="PRINTS" id="PR00109">
    <property type="entry name" value="TYRKINASE"/>
</dbReference>
<dbReference type="PANTHER" id="PTHR46485">
    <property type="entry name" value="LIM DOMAIN KINASE 1"/>
    <property type="match status" value="1"/>
</dbReference>
<reference evidence="12 13" key="1">
    <citation type="journal article" date="2013" name="Genome Biol.">
        <title>Genome of Acanthamoeba castellanii highlights extensive lateral gene transfer and early evolution of tyrosine kinase signaling.</title>
        <authorList>
            <person name="Clarke M."/>
            <person name="Lohan A.J."/>
            <person name="Liu B."/>
            <person name="Lagkouvardos I."/>
            <person name="Roy S."/>
            <person name="Zafar N."/>
            <person name="Bertelli C."/>
            <person name="Schilde C."/>
            <person name="Kianianmomeni A."/>
            <person name="Burglin T.R."/>
            <person name="Frech C."/>
            <person name="Turcotte B."/>
            <person name="Kopec K.O."/>
            <person name="Synnott J.M."/>
            <person name="Choo C."/>
            <person name="Paponov I."/>
            <person name="Finkler A."/>
            <person name="Soon Heng Tan C."/>
            <person name="Hutchins A.P."/>
            <person name="Weinmeier T."/>
            <person name="Rattei T."/>
            <person name="Chu J.S."/>
            <person name="Gimenez G."/>
            <person name="Irimia M."/>
            <person name="Rigden D.J."/>
            <person name="Fitzpatrick D.A."/>
            <person name="Lorenzo-Morales J."/>
            <person name="Bateman A."/>
            <person name="Chiu C.H."/>
            <person name="Tang P."/>
            <person name="Hegemann P."/>
            <person name="Fromm H."/>
            <person name="Raoult D."/>
            <person name="Greub G."/>
            <person name="Miranda-Saavedra D."/>
            <person name="Chen N."/>
            <person name="Nash P."/>
            <person name="Ginger M.L."/>
            <person name="Horn M."/>
            <person name="Schaap P."/>
            <person name="Caler L."/>
            <person name="Loftus B."/>
        </authorList>
    </citation>
    <scope>NUCLEOTIDE SEQUENCE [LARGE SCALE GENOMIC DNA]</scope>
    <source>
        <strain evidence="12 13">Neff</strain>
    </source>
</reference>
<dbReference type="InterPro" id="IPR011009">
    <property type="entry name" value="Kinase-like_dom_sf"/>
</dbReference>
<dbReference type="CDD" id="cd13999">
    <property type="entry name" value="STKc_MAP3K-like"/>
    <property type="match status" value="1"/>
</dbReference>
<keyword evidence="3 9" id="KW-0723">Serine/threonine-protein kinase</keyword>
<dbReference type="RefSeq" id="XP_004339976.1">
    <property type="nucleotide sequence ID" value="XM_004339928.1"/>
</dbReference>
<feature type="binding site" evidence="8">
    <location>
        <position position="49"/>
    </location>
    <ligand>
        <name>ATP</name>
        <dbReference type="ChEBI" id="CHEBI:30616"/>
    </ligand>
</feature>
<dbReference type="InterPro" id="IPR000719">
    <property type="entry name" value="Prot_kinase_dom"/>
</dbReference>
<dbReference type="EC" id="2.7.11.1" evidence="2"/>
<evidence type="ECO:0000259" key="11">
    <source>
        <dbReference type="PROSITE" id="PS50011"/>
    </source>
</evidence>
<dbReference type="SUPFAM" id="SSF56112">
    <property type="entry name" value="Protein kinase-like (PK-like)"/>
    <property type="match status" value="1"/>
</dbReference>
<evidence type="ECO:0000256" key="10">
    <source>
        <dbReference type="SAM" id="MobiDB-lite"/>
    </source>
</evidence>
<dbReference type="EMBL" id="KB007966">
    <property type="protein sequence ID" value="ELR17959.1"/>
    <property type="molecule type" value="Genomic_DNA"/>
</dbReference>
<dbReference type="FunFam" id="3.30.200.20:FF:000180">
    <property type="entry name" value="serine/threonine-protein kinase STY46-like"/>
    <property type="match status" value="1"/>
</dbReference>
<keyword evidence="6 12" id="KW-0418">Kinase</keyword>
<dbReference type="AlphaFoldDB" id="L8GXG2"/>
<dbReference type="STRING" id="1257118.L8GXG2"/>
<protein>
    <recommendedName>
        <fullName evidence="2">non-specific serine/threonine protein kinase</fullName>
        <ecNumber evidence="2">2.7.11.1</ecNumber>
    </recommendedName>
</protein>
<evidence type="ECO:0000256" key="1">
    <source>
        <dbReference type="ARBA" id="ARBA00005843"/>
    </source>
</evidence>
<accession>L8GXG2</accession>
<dbReference type="KEGG" id="acan:ACA1_208370"/>
<evidence type="ECO:0000256" key="4">
    <source>
        <dbReference type="ARBA" id="ARBA00022679"/>
    </source>
</evidence>
<keyword evidence="13" id="KW-1185">Reference proteome</keyword>
<evidence type="ECO:0000313" key="13">
    <source>
        <dbReference type="Proteomes" id="UP000011083"/>
    </source>
</evidence>
<dbReference type="InterPro" id="IPR008271">
    <property type="entry name" value="Ser/Thr_kinase_AS"/>
</dbReference>
<dbReference type="PROSITE" id="PS00107">
    <property type="entry name" value="PROTEIN_KINASE_ATP"/>
    <property type="match status" value="1"/>
</dbReference>
<dbReference type="GeneID" id="14918706"/>
<evidence type="ECO:0000256" key="3">
    <source>
        <dbReference type="ARBA" id="ARBA00022527"/>
    </source>
</evidence>
<evidence type="ECO:0000256" key="8">
    <source>
        <dbReference type="PROSITE-ProRule" id="PRU10141"/>
    </source>
</evidence>
<dbReference type="GO" id="GO:0005524">
    <property type="term" value="F:ATP binding"/>
    <property type="evidence" value="ECO:0007669"/>
    <property type="project" value="UniProtKB-UniRule"/>
</dbReference>
<feature type="compositionally biased region" description="Basic residues" evidence="10">
    <location>
        <begin position="467"/>
        <end position="477"/>
    </location>
</feature>
<evidence type="ECO:0000256" key="2">
    <source>
        <dbReference type="ARBA" id="ARBA00012513"/>
    </source>
</evidence>
<feature type="compositionally biased region" description="Polar residues" evidence="10">
    <location>
        <begin position="351"/>
        <end position="366"/>
    </location>
</feature>
<feature type="compositionally biased region" description="Low complexity" evidence="10">
    <location>
        <begin position="294"/>
        <end position="312"/>
    </location>
</feature>
<dbReference type="InterPro" id="IPR001245">
    <property type="entry name" value="Ser-Thr/Tyr_kinase_cat_dom"/>
</dbReference>
<dbReference type="VEuPathDB" id="AmoebaDB:ACA1_208370"/>
<evidence type="ECO:0000313" key="12">
    <source>
        <dbReference type="EMBL" id="ELR17959.1"/>
    </source>
</evidence>
<evidence type="ECO:0000256" key="6">
    <source>
        <dbReference type="ARBA" id="ARBA00022777"/>
    </source>
</evidence>
<feature type="compositionally biased region" description="Low complexity" evidence="10">
    <location>
        <begin position="376"/>
        <end position="448"/>
    </location>
</feature>
<sequence>MADEGLISNLDEAWNINYEDLDFGKEIGKGGFGSVYEGEYFGTPVAIKKIVEEDPDGLLYLEREVNVLKGMRHPNIVQFIGIAVHEGALFIITEYVDNGNLRKFLKDSKIVRHGIPSQPCKNWYLHSRNVIHRDLKSKNLLVGDNWRLKICDFGFARVNASNRPMTLCGTDDWMAPEMIMGFQYDNKVDVFSYGIVLCELITRAKISDHLQRKPQEAFGLNVSQLEKLIPADCPPEFAQVAIDCCGYEPSARPSFKDVIRRLKPIMKTLPPWNPSATPTAAPPAPYSPVSRTQAAPARPAPTKAPAIKAPTPTASPPRSPNPSAAPKFTPPAAAQARPASPAAASAASRSNGTPSSPLVSNRSATIAPNKALTPPTVVSAPATSRASPAPTGGFGSSPSGSRATPSAGLGSGASGSRPQPVAAAPKPTPVAAAAAPKPAPATAASPAAGGFDANGNPRSSVRYAGVRLKKTGGHGLW</sequence>
<dbReference type="SMART" id="SM00220">
    <property type="entry name" value="S_TKc"/>
    <property type="match status" value="1"/>
</dbReference>
<dbReference type="GO" id="GO:0004674">
    <property type="term" value="F:protein serine/threonine kinase activity"/>
    <property type="evidence" value="ECO:0007669"/>
    <property type="project" value="UniProtKB-KW"/>
</dbReference>
<dbReference type="Proteomes" id="UP000011083">
    <property type="component" value="Unassembled WGS sequence"/>
</dbReference>
<dbReference type="Gene3D" id="3.30.200.20">
    <property type="entry name" value="Phosphorylase Kinase, domain 1"/>
    <property type="match status" value="1"/>
</dbReference>
<dbReference type="PROSITE" id="PS00108">
    <property type="entry name" value="PROTEIN_KINASE_ST"/>
    <property type="match status" value="1"/>
</dbReference>
<feature type="region of interest" description="Disordered" evidence="10">
    <location>
        <begin position="268"/>
        <end position="477"/>
    </location>
</feature>
<feature type="compositionally biased region" description="Low complexity" evidence="10">
    <location>
        <begin position="321"/>
        <end position="350"/>
    </location>
</feature>
<evidence type="ECO:0000256" key="7">
    <source>
        <dbReference type="ARBA" id="ARBA00022840"/>
    </source>
</evidence>
<comment type="similarity">
    <text evidence="1">Belongs to the protein kinase superfamily. TKL Ser/Thr protein kinase family.</text>
</comment>
<proteinExistence type="inferred from homology"/>
<name>L8GXG2_ACACF</name>
<dbReference type="PANTHER" id="PTHR46485:SF5">
    <property type="entry name" value="CENTER DIVIDER, ISOFORM A"/>
    <property type="match status" value="1"/>
</dbReference>
<feature type="domain" description="Protein kinase" evidence="11">
    <location>
        <begin position="21"/>
        <end position="266"/>
    </location>
</feature>
<evidence type="ECO:0000256" key="9">
    <source>
        <dbReference type="RuleBase" id="RU000304"/>
    </source>
</evidence>
<keyword evidence="7 8" id="KW-0067">ATP-binding</keyword>
<dbReference type="OrthoDB" id="15958at2759"/>
<dbReference type="Pfam" id="PF07714">
    <property type="entry name" value="PK_Tyr_Ser-Thr"/>
    <property type="match status" value="1"/>
</dbReference>
<dbReference type="InterPro" id="IPR017441">
    <property type="entry name" value="Protein_kinase_ATP_BS"/>
</dbReference>